<evidence type="ECO:0000256" key="2">
    <source>
        <dbReference type="ARBA" id="ARBA00011738"/>
    </source>
</evidence>
<proteinExistence type="inferred from homology"/>
<feature type="domain" description="Tetrahydrofolate dehydrogenase/cyclohydrolase catalytic" evidence="8">
    <location>
        <begin position="5"/>
        <end position="119"/>
    </location>
</feature>
<accession>A0A381TJI8</accession>
<keyword evidence="5" id="KW-0521">NADP</keyword>
<evidence type="ECO:0000256" key="7">
    <source>
        <dbReference type="ARBA" id="ARBA00023268"/>
    </source>
</evidence>
<dbReference type="GO" id="GO:0005829">
    <property type="term" value="C:cytosol"/>
    <property type="evidence" value="ECO:0007669"/>
    <property type="project" value="TreeGrafter"/>
</dbReference>
<dbReference type="NCBIfam" id="NF010783">
    <property type="entry name" value="PRK14186.1"/>
    <property type="match status" value="1"/>
</dbReference>
<reference evidence="10" key="1">
    <citation type="submission" date="2018-05" db="EMBL/GenBank/DDBJ databases">
        <authorList>
            <person name="Lanie J.A."/>
            <person name="Ng W.-L."/>
            <person name="Kazmierczak K.M."/>
            <person name="Andrzejewski T.M."/>
            <person name="Davidsen T.M."/>
            <person name="Wayne K.J."/>
            <person name="Tettelin H."/>
            <person name="Glass J.I."/>
            <person name="Rusch D."/>
            <person name="Podicherti R."/>
            <person name="Tsui H.-C.T."/>
            <person name="Winkler M.E."/>
        </authorList>
    </citation>
    <scope>NUCLEOTIDE SEQUENCE</scope>
</reference>
<comment type="pathway">
    <text evidence="1">One-carbon metabolism; tetrahydrofolate interconversion.</text>
</comment>
<evidence type="ECO:0000259" key="8">
    <source>
        <dbReference type="Pfam" id="PF00763"/>
    </source>
</evidence>
<dbReference type="CDD" id="cd01080">
    <property type="entry name" value="NAD_bind_m-THF_DH_Cyclohyd"/>
    <property type="match status" value="1"/>
</dbReference>
<dbReference type="PROSITE" id="PS00767">
    <property type="entry name" value="THF_DHG_CYH_2"/>
    <property type="match status" value="1"/>
</dbReference>
<dbReference type="InterPro" id="IPR020631">
    <property type="entry name" value="THF_DH/CycHdrlase_NAD-bd_dom"/>
</dbReference>
<evidence type="ECO:0000256" key="1">
    <source>
        <dbReference type="ARBA" id="ARBA00004777"/>
    </source>
</evidence>
<comment type="subunit">
    <text evidence="2">Homodimer.</text>
</comment>
<dbReference type="FunFam" id="3.40.50.10860:FF:000005">
    <property type="entry name" value="C-1-tetrahydrofolate synthase, cytoplasmic, putative"/>
    <property type="match status" value="1"/>
</dbReference>
<dbReference type="EMBL" id="UINC01004704">
    <property type="protein sequence ID" value="SVA16256.1"/>
    <property type="molecule type" value="Genomic_DNA"/>
</dbReference>
<dbReference type="InterPro" id="IPR046346">
    <property type="entry name" value="Aminoacid_DH-like_N_sf"/>
</dbReference>
<dbReference type="SUPFAM" id="SSF51735">
    <property type="entry name" value="NAD(P)-binding Rossmann-fold domains"/>
    <property type="match status" value="1"/>
</dbReference>
<gene>
    <name evidence="10" type="ORF">METZ01_LOCUS69110</name>
</gene>
<dbReference type="InterPro" id="IPR000672">
    <property type="entry name" value="THF_DH/CycHdrlase"/>
</dbReference>
<feature type="non-terminal residue" evidence="10">
    <location>
        <position position="1"/>
    </location>
</feature>
<sequence length="296" mass="31526">VSELISGKIISAQINEELCLEVKQLKTKGIEPCLAVVLVGEDPASEVYVRNKKRTSEEIGMRSIGHNLPDTTTQRELETLIQSLNADPAVHGILCQFPLPEGLDEKKVIQTIAPEKDVDGLHPLNAGLIAMGIPKFISCTPYGVLQMLKRSGISTSGKNAVVLGRSNLVGRPIATLLSSKGWDATVTVCHSRTSDMAEVTSQADILIAAIGIPEFVKANMVKPGAVVIDVGINRIDDPNKAKGTRLVGDVAFEEVAAKASFITPVPGGVGPMTIAMLMVNTVNAARWQNGLTEMDL</sequence>
<dbReference type="Pfam" id="PF00763">
    <property type="entry name" value="THF_DHG_CYH"/>
    <property type="match status" value="1"/>
</dbReference>
<dbReference type="HAMAP" id="MF_01576">
    <property type="entry name" value="THF_DHG_CYH"/>
    <property type="match status" value="1"/>
</dbReference>
<dbReference type="FunFam" id="3.40.50.720:FF:000189">
    <property type="entry name" value="Bifunctional protein FolD"/>
    <property type="match status" value="1"/>
</dbReference>
<dbReference type="GO" id="GO:0035999">
    <property type="term" value="P:tetrahydrofolate interconversion"/>
    <property type="evidence" value="ECO:0007669"/>
    <property type="project" value="TreeGrafter"/>
</dbReference>
<dbReference type="PANTHER" id="PTHR48099:SF5">
    <property type="entry name" value="C-1-TETRAHYDROFOLATE SYNTHASE, CYTOPLASMIC"/>
    <property type="match status" value="1"/>
</dbReference>
<feature type="domain" description="Tetrahydrofolate dehydrogenase/cyclohydrolase NAD(P)-binding" evidence="9">
    <location>
        <begin position="138"/>
        <end position="288"/>
    </location>
</feature>
<keyword evidence="4" id="KW-0378">Hydrolase</keyword>
<dbReference type="Gene3D" id="3.40.50.10860">
    <property type="entry name" value="Leucine Dehydrogenase, chain A, domain 1"/>
    <property type="match status" value="1"/>
</dbReference>
<dbReference type="NCBIfam" id="NF010785">
    <property type="entry name" value="PRK14188.1"/>
    <property type="match status" value="1"/>
</dbReference>
<dbReference type="InterPro" id="IPR020867">
    <property type="entry name" value="THF_DH/CycHdrlase_CS"/>
</dbReference>
<dbReference type="PRINTS" id="PR00085">
    <property type="entry name" value="THFDHDRGNASE"/>
</dbReference>
<dbReference type="GO" id="GO:0004488">
    <property type="term" value="F:methylenetetrahydrofolate dehydrogenase (NADP+) activity"/>
    <property type="evidence" value="ECO:0007669"/>
    <property type="project" value="InterPro"/>
</dbReference>
<evidence type="ECO:0000256" key="4">
    <source>
        <dbReference type="ARBA" id="ARBA00022801"/>
    </source>
</evidence>
<organism evidence="10">
    <name type="scientific">marine metagenome</name>
    <dbReference type="NCBI Taxonomy" id="408172"/>
    <lineage>
        <taxon>unclassified sequences</taxon>
        <taxon>metagenomes</taxon>
        <taxon>ecological metagenomes</taxon>
    </lineage>
</organism>
<dbReference type="Pfam" id="PF02882">
    <property type="entry name" value="THF_DHG_CYH_C"/>
    <property type="match status" value="1"/>
</dbReference>
<dbReference type="Gene3D" id="3.40.50.720">
    <property type="entry name" value="NAD(P)-binding Rossmann-like Domain"/>
    <property type="match status" value="1"/>
</dbReference>
<dbReference type="SUPFAM" id="SSF53223">
    <property type="entry name" value="Aminoacid dehydrogenase-like, N-terminal domain"/>
    <property type="match status" value="1"/>
</dbReference>
<protein>
    <submittedName>
        <fullName evidence="10">Uncharacterized protein</fullName>
    </submittedName>
</protein>
<keyword evidence="3" id="KW-0554">One-carbon metabolism</keyword>
<evidence type="ECO:0000256" key="5">
    <source>
        <dbReference type="ARBA" id="ARBA00022857"/>
    </source>
</evidence>
<name>A0A381TJI8_9ZZZZ</name>
<dbReference type="GO" id="GO:0004477">
    <property type="term" value="F:methenyltetrahydrofolate cyclohydrolase activity"/>
    <property type="evidence" value="ECO:0007669"/>
    <property type="project" value="TreeGrafter"/>
</dbReference>
<dbReference type="PANTHER" id="PTHR48099">
    <property type="entry name" value="C-1-TETRAHYDROFOLATE SYNTHASE, CYTOPLASMIC-RELATED"/>
    <property type="match status" value="1"/>
</dbReference>
<dbReference type="AlphaFoldDB" id="A0A381TJI8"/>
<keyword evidence="7" id="KW-0511">Multifunctional enzyme</keyword>
<evidence type="ECO:0000259" key="9">
    <source>
        <dbReference type="Pfam" id="PF02882"/>
    </source>
</evidence>
<dbReference type="InterPro" id="IPR036291">
    <property type="entry name" value="NAD(P)-bd_dom_sf"/>
</dbReference>
<evidence type="ECO:0000256" key="6">
    <source>
        <dbReference type="ARBA" id="ARBA00023002"/>
    </source>
</evidence>
<evidence type="ECO:0000256" key="3">
    <source>
        <dbReference type="ARBA" id="ARBA00022563"/>
    </source>
</evidence>
<dbReference type="InterPro" id="IPR020630">
    <property type="entry name" value="THF_DH/CycHdrlase_cat_dom"/>
</dbReference>
<evidence type="ECO:0000313" key="10">
    <source>
        <dbReference type="EMBL" id="SVA16256.1"/>
    </source>
</evidence>
<keyword evidence="6" id="KW-0560">Oxidoreductase</keyword>